<name>A0A1B7K505_9ENTR</name>
<dbReference type="EMBL" id="LXEU01000029">
    <property type="protein sequence ID" value="OAT55241.1"/>
    <property type="molecule type" value="Genomic_DNA"/>
</dbReference>
<dbReference type="InterPro" id="IPR021333">
    <property type="entry name" value="DUF2946"/>
</dbReference>
<feature type="transmembrane region" description="Helical" evidence="1">
    <location>
        <begin position="85"/>
        <end position="109"/>
    </location>
</feature>
<accession>A0A1B7K505</accession>
<reference evidence="2 3" key="1">
    <citation type="submission" date="2016-04" db="EMBL/GenBank/DDBJ databases">
        <title>ATOL: Assembling a taxonomically balanced genome-scale reconstruction of the evolutionary history of the Enterobacteriaceae.</title>
        <authorList>
            <person name="Plunkett G.III."/>
            <person name="Neeno-Eckwall E.C."/>
            <person name="Glasner J.D."/>
            <person name="Perna N.T."/>
        </authorList>
    </citation>
    <scope>NUCLEOTIDE SEQUENCE [LARGE SCALE GENOMIC DNA]</scope>
    <source>
        <strain evidence="2 3">ATCC 51603</strain>
    </source>
</reference>
<proteinExistence type="predicted"/>
<evidence type="ECO:0008006" key="4">
    <source>
        <dbReference type="Google" id="ProtNLM"/>
    </source>
</evidence>
<evidence type="ECO:0000313" key="2">
    <source>
        <dbReference type="EMBL" id="OAT55241.1"/>
    </source>
</evidence>
<keyword evidence="1" id="KW-0812">Transmembrane</keyword>
<evidence type="ECO:0000256" key="1">
    <source>
        <dbReference type="SAM" id="Phobius"/>
    </source>
</evidence>
<comment type="caution">
    <text evidence="2">The sequence shown here is derived from an EMBL/GenBank/DDBJ whole genome shotgun (WGS) entry which is preliminary data.</text>
</comment>
<dbReference type="AlphaFoldDB" id="A0A1B7K505"/>
<organism evidence="2 3">
    <name type="scientific">Kluyvera georgiana ATCC 51603</name>
    <dbReference type="NCBI Taxonomy" id="1354264"/>
    <lineage>
        <taxon>Bacteria</taxon>
        <taxon>Pseudomonadati</taxon>
        <taxon>Pseudomonadota</taxon>
        <taxon>Gammaproteobacteria</taxon>
        <taxon>Enterobacterales</taxon>
        <taxon>Enterobacteriaceae</taxon>
        <taxon>Kluyvera</taxon>
    </lineage>
</organism>
<dbReference type="PATRIC" id="fig|1354264.4.peg.1281"/>
<sequence>MSGRAFNITALKQWAAGLALLAMALIIFAPLISVSLQQSPMSAMPGMHHEMTMPMPTHHSMSDSIPIDHGEACGYCVLLTHMPGVMLALCALLCALLLRVTIVLFPPVVTHWCYFPWLFPDTRAPPRLPAVPA</sequence>
<dbReference type="Pfam" id="PF11162">
    <property type="entry name" value="DUF2946"/>
    <property type="match status" value="1"/>
</dbReference>
<protein>
    <recommendedName>
        <fullName evidence="4">DUF2946 domain-containing protein</fullName>
    </recommendedName>
</protein>
<dbReference type="Proteomes" id="UP000078386">
    <property type="component" value="Unassembled WGS sequence"/>
</dbReference>
<keyword evidence="1" id="KW-0472">Membrane</keyword>
<gene>
    <name evidence="2" type="ORF">M989_01225</name>
</gene>
<keyword evidence="3" id="KW-1185">Reference proteome</keyword>
<evidence type="ECO:0000313" key="3">
    <source>
        <dbReference type="Proteomes" id="UP000078386"/>
    </source>
</evidence>
<keyword evidence="1" id="KW-1133">Transmembrane helix</keyword>
<feature type="transmembrane region" description="Helical" evidence="1">
    <location>
        <begin position="14"/>
        <end position="34"/>
    </location>
</feature>